<evidence type="ECO:0000256" key="5">
    <source>
        <dbReference type="ARBA" id="ARBA00022801"/>
    </source>
</evidence>
<keyword evidence="6" id="KW-0326">Glycosidase</keyword>
<evidence type="ECO:0000256" key="6">
    <source>
        <dbReference type="ARBA" id="ARBA00023295"/>
    </source>
</evidence>
<dbReference type="Gene3D" id="3.40.50.1700">
    <property type="entry name" value="Glycoside hydrolase family 3 C-terminal domain"/>
    <property type="match status" value="1"/>
</dbReference>
<comment type="caution">
    <text evidence="10">The sequence shown here is derived from an EMBL/GenBank/DDBJ whole genome shotgun (WGS) entry which is preliminary data.</text>
</comment>
<proteinExistence type="inferred from homology"/>
<dbReference type="EMBL" id="JBHLTC010000038">
    <property type="protein sequence ID" value="MFC0628289.1"/>
    <property type="molecule type" value="Genomic_DNA"/>
</dbReference>
<dbReference type="InterPro" id="IPR001764">
    <property type="entry name" value="Glyco_hydro_3_N"/>
</dbReference>
<evidence type="ECO:0000313" key="10">
    <source>
        <dbReference type="EMBL" id="MFC0628289.1"/>
    </source>
</evidence>
<evidence type="ECO:0000256" key="2">
    <source>
        <dbReference type="ARBA" id="ARBA00005336"/>
    </source>
</evidence>
<dbReference type="PANTHER" id="PTHR30620">
    <property type="entry name" value="PERIPLASMIC BETA-GLUCOSIDASE-RELATED"/>
    <property type="match status" value="1"/>
</dbReference>
<evidence type="ECO:0000256" key="7">
    <source>
        <dbReference type="SAM" id="MobiDB-lite"/>
    </source>
</evidence>
<keyword evidence="4" id="KW-0732">Signal</keyword>
<feature type="region of interest" description="Disordered" evidence="7">
    <location>
        <begin position="34"/>
        <end position="62"/>
    </location>
</feature>
<evidence type="ECO:0000256" key="4">
    <source>
        <dbReference type="ARBA" id="ARBA00022729"/>
    </source>
</evidence>
<accession>A0ABV6QUG5</accession>
<evidence type="ECO:0000256" key="1">
    <source>
        <dbReference type="ARBA" id="ARBA00000448"/>
    </source>
</evidence>
<reference evidence="10 11" key="1">
    <citation type="submission" date="2024-09" db="EMBL/GenBank/DDBJ databases">
        <authorList>
            <person name="Sun Q."/>
            <person name="Mori K."/>
        </authorList>
    </citation>
    <scope>NUCLEOTIDE SEQUENCE [LARGE SCALE GENOMIC DNA]</scope>
    <source>
        <strain evidence="10 11">CGMCC 1.15906</strain>
    </source>
</reference>
<feature type="compositionally biased region" description="Low complexity" evidence="7">
    <location>
        <begin position="44"/>
        <end position="54"/>
    </location>
</feature>
<evidence type="ECO:0000313" key="11">
    <source>
        <dbReference type="Proteomes" id="UP001589890"/>
    </source>
</evidence>
<dbReference type="EC" id="3.2.1.21" evidence="3"/>
<sequence>MTPLGRPFPGTPRQAFTAGLVTTSLLLAAACTSNGDRPEADVQPSSPKTSSTPTHLPYPDASLPVAQRVSRLMARMTLDEKLGQMVQGERQSAGMPEVTGALLGSVLSAGGSAPSPNTATGWADMYDGFQRAALSTRLGIPLMYGVDAVHGHNNVHGATIFPHNIGLGATRDPALAQRIGRAVAEEVAGTGIDWNFAPCVCVARNDRWGRTYESAGEKPELATNLARYVTGLQGAKLNAPGAVMGTAKHYLADGGTTGGDDRGNTQTSEAQLRAIHLPPYREAIKRGVGSIMISYSSWNGDRVHGHKYLITDVLKKELGYTGIVVSDFNGIEQIDNRPGLTGDEVRQAINAGIDLAMEGKTWQNFLDLLRAEVKAGRVPMARIDDANRRILTKKFELGLFEKPFTDRTFTPTVGNAAHRALAREAVRKSQVVLKNDGKVLPIAKTGKIFVAGKNANDIGNQSGGWTMEWHGRSGDITPGTTILEGIRETAGPGTTITYDANGAGIDRSYRVAIAVVGETPYAEGRGDRPQGMGLDEADLRTLNALRASGVPVVVVLVSGRPLDIAAHLPNWDGLVAAWLPGTEGGGVADVLFGDYAPTGKLPVTWMRSAAQQPINDGDGKPALFRYGFGLTYGVR</sequence>
<dbReference type="InterPro" id="IPR017853">
    <property type="entry name" value="GH"/>
</dbReference>
<dbReference type="Proteomes" id="UP001589890">
    <property type="component" value="Unassembled WGS sequence"/>
</dbReference>
<dbReference type="InterPro" id="IPR036881">
    <property type="entry name" value="Glyco_hydro_3_C_sf"/>
</dbReference>
<evidence type="ECO:0000259" key="9">
    <source>
        <dbReference type="Pfam" id="PF01915"/>
    </source>
</evidence>
<feature type="domain" description="Glycoside hydrolase family 3 N-terminal" evidence="8">
    <location>
        <begin position="77"/>
        <end position="392"/>
    </location>
</feature>
<dbReference type="PANTHER" id="PTHR30620:SF16">
    <property type="entry name" value="LYSOSOMAL BETA GLUCOSIDASE"/>
    <property type="match status" value="1"/>
</dbReference>
<dbReference type="Gene3D" id="3.20.20.300">
    <property type="entry name" value="Glycoside hydrolase, family 3, N-terminal domain"/>
    <property type="match status" value="1"/>
</dbReference>
<organism evidence="10 11">
    <name type="scientific">Kribbella deserti</name>
    <dbReference type="NCBI Taxonomy" id="1926257"/>
    <lineage>
        <taxon>Bacteria</taxon>
        <taxon>Bacillati</taxon>
        <taxon>Actinomycetota</taxon>
        <taxon>Actinomycetes</taxon>
        <taxon>Propionibacteriales</taxon>
        <taxon>Kribbellaceae</taxon>
        <taxon>Kribbella</taxon>
    </lineage>
</organism>
<feature type="domain" description="Glycoside hydrolase family 3 C-terminal" evidence="9">
    <location>
        <begin position="431"/>
        <end position="632"/>
    </location>
</feature>
<dbReference type="InterPro" id="IPR051915">
    <property type="entry name" value="Cellulose_Degrad_GH3"/>
</dbReference>
<dbReference type="PROSITE" id="PS51257">
    <property type="entry name" value="PROKAR_LIPOPROTEIN"/>
    <property type="match status" value="1"/>
</dbReference>
<dbReference type="InterPro" id="IPR002772">
    <property type="entry name" value="Glyco_hydro_3_C"/>
</dbReference>
<dbReference type="SUPFAM" id="SSF52279">
    <property type="entry name" value="Beta-D-glucan exohydrolase, C-terminal domain"/>
    <property type="match status" value="1"/>
</dbReference>
<dbReference type="RefSeq" id="WP_380054297.1">
    <property type="nucleotide sequence ID" value="NZ_JBHLTC010000038.1"/>
</dbReference>
<keyword evidence="11" id="KW-1185">Reference proteome</keyword>
<dbReference type="Pfam" id="PF00933">
    <property type="entry name" value="Glyco_hydro_3"/>
    <property type="match status" value="1"/>
</dbReference>
<name>A0ABV6QUG5_9ACTN</name>
<dbReference type="PRINTS" id="PR00133">
    <property type="entry name" value="GLHYDRLASE3"/>
</dbReference>
<gene>
    <name evidence="10" type="ORF">ACFFGN_29740</name>
</gene>
<protein>
    <recommendedName>
        <fullName evidence="3">beta-glucosidase</fullName>
        <ecNumber evidence="3">3.2.1.21</ecNumber>
    </recommendedName>
</protein>
<keyword evidence="5 10" id="KW-0378">Hydrolase</keyword>
<evidence type="ECO:0000256" key="3">
    <source>
        <dbReference type="ARBA" id="ARBA00012744"/>
    </source>
</evidence>
<dbReference type="GO" id="GO:0016787">
    <property type="term" value="F:hydrolase activity"/>
    <property type="evidence" value="ECO:0007669"/>
    <property type="project" value="UniProtKB-KW"/>
</dbReference>
<comment type="similarity">
    <text evidence="2">Belongs to the glycosyl hydrolase 3 family.</text>
</comment>
<dbReference type="SUPFAM" id="SSF51445">
    <property type="entry name" value="(Trans)glycosidases"/>
    <property type="match status" value="1"/>
</dbReference>
<dbReference type="InterPro" id="IPR036962">
    <property type="entry name" value="Glyco_hydro_3_N_sf"/>
</dbReference>
<evidence type="ECO:0000259" key="8">
    <source>
        <dbReference type="Pfam" id="PF00933"/>
    </source>
</evidence>
<dbReference type="Pfam" id="PF01915">
    <property type="entry name" value="Glyco_hydro_3_C"/>
    <property type="match status" value="1"/>
</dbReference>
<comment type="catalytic activity">
    <reaction evidence="1">
        <text>Hydrolysis of terminal, non-reducing beta-D-glucosyl residues with release of beta-D-glucose.</text>
        <dbReference type="EC" id="3.2.1.21"/>
    </reaction>
</comment>